<evidence type="ECO:0000256" key="3">
    <source>
        <dbReference type="ARBA" id="ARBA00022989"/>
    </source>
</evidence>
<evidence type="ECO:0000256" key="4">
    <source>
        <dbReference type="ARBA" id="ARBA00023136"/>
    </source>
</evidence>
<sequence length="244" mass="26210">MYGGDIEAGARMPQASPKVHLAVESVRRAFVRKVYCLVAVQLGATALLAAPLATASGAWLEAHAALFMGSTLGLLALAVGLTCGLSHLLRQFPWNLVILAVFTALEAVSVGFVCAMYELHSVLLCFGATATIAGALTLFAFTTKVDVTQLGGYLRAMSLSLFVLGLGGIFLGVPLLQAAYAIGGAILFSGYIVYDTQLILGGKYQEKRFSIDDYVLAALSLYMDLVRLFMFLLRIFGEQRRSRR</sequence>
<dbReference type="GO" id="GO:0016020">
    <property type="term" value="C:membrane"/>
    <property type="evidence" value="ECO:0007669"/>
    <property type="project" value="UniProtKB-SubCell"/>
</dbReference>
<dbReference type="Pfam" id="PF01027">
    <property type="entry name" value="Bax1-I"/>
    <property type="match status" value="1"/>
</dbReference>
<feature type="transmembrane region" description="Helical" evidence="5">
    <location>
        <begin position="34"/>
        <end position="53"/>
    </location>
</feature>
<comment type="subcellular location">
    <subcellularLocation>
        <location evidence="1">Membrane</location>
        <topology evidence="1">Multi-pass membrane protein</topology>
    </subcellularLocation>
</comment>
<gene>
    <name evidence="6" type="ORF">AMON00008_LOCUS29140</name>
</gene>
<keyword evidence="3 5" id="KW-1133">Transmembrane helix</keyword>
<evidence type="ECO:0000256" key="5">
    <source>
        <dbReference type="RuleBase" id="RU004379"/>
    </source>
</evidence>
<feature type="transmembrane region" description="Helical" evidence="5">
    <location>
        <begin position="65"/>
        <end position="85"/>
    </location>
</feature>
<evidence type="ECO:0000313" key="6">
    <source>
        <dbReference type="EMBL" id="CAE4601255.1"/>
    </source>
</evidence>
<feature type="transmembrane region" description="Helical" evidence="5">
    <location>
        <begin position="119"/>
        <end position="141"/>
    </location>
</feature>
<dbReference type="PANTHER" id="PTHR23291:SF50">
    <property type="entry name" value="PROTEIN LIFEGUARD 4"/>
    <property type="match status" value="1"/>
</dbReference>
<accession>A0A7S4V129</accession>
<keyword evidence="2 5" id="KW-0812">Transmembrane</keyword>
<feature type="transmembrane region" description="Helical" evidence="5">
    <location>
        <begin position="161"/>
        <end position="194"/>
    </location>
</feature>
<name>A0A7S4V129_9DINO</name>
<evidence type="ECO:0000256" key="1">
    <source>
        <dbReference type="ARBA" id="ARBA00004141"/>
    </source>
</evidence>
<feature type="transmembrane region" description="Helical" evidence="5">
    <location>
        <begin position="92"/>
        <end position="113"/>
    </location>
</feature>
<protein>
    <submittedName>
        <fullName evidence="6">Uncharacterized protein</fullName>
    </submittedName>
</protein>
<dbReference type="InterPro" id="IPR006214">
    <property type="entry name" value="Bax_inhibitor_1-related"/>
</dbReference>
<organism evidence="6">
    <name type="scientific">Alexandrium monilatum</name>
    <dbReference type="NCBI Taxonomy" id="311494"/>
    <lineage>
        <taxon>Eukaryota</taxon>
        <taxon>Sar</taxon>
        <taxon>Alveolata</taxon>
        <taxon>Dinophyceae</taxon>
        <taxon>Gonyaulacales</taxon>
        <taxon>Pyrocystaceae</taxon>
        <taxon>Alexandrium</taxon>
    </lineage>
</organism>
<feature type="transmembrane region" description="Helical" evidence="5">
    <location>
        <begin position="214"/>
        <end position="236"/>
    </location>
</feature>
<evidence type="ECO:0000256" key="2">
    <source>
        <dbReference type="ARBA" id="ARBA00022692"/>
    </source>
</evidence>
<comment type="similarity">
    <text evidence="5">Belongs to the BI1 family.</text>
</comment>
<dbReference type="EMBL" id="HBNR01041942">
    <property type="protein sequence ID" value="CAE4601255.1"/>
    <property type="molecule type" value="Transcribed_RNA"/>
</dbReference>
<proteinExistence type="inferred from homology"/>
<keyword evidence="4 5" id="KW-0472">Membrane</keyword>
<dbReference type="PANTHER" id="PTHR23291">
    <property type="entry name" value="BAX INHIBITOR-RELATED"/>
    <property type="match status" value="1"/>
</dbReference>
<reference evidence="6" key="1">
    <citation type="submission" date="2021-01" db="EMBL/GenBank/DDBJ databases">
        <authorList>
            <person name="Corre E."/>
            <person name="Pelletier E."/>
            <person name="Niang G."/>
            <person name="Scheremetjew M."/>
            <person name="Finn R."/>
            <person name="Kale V."/>
            <person name="Holt S."/>
            <person name="Cochrane G."/>
            <person name="Meng A."/>
            <person name="Brown T."/>
            <person name="Cohen L."/>
        </authorList>
    </citation>
    <scope>NUCLEOTIDE SEQUENCE</scope>
    <source>
        <strain evidence="6">CCMP3105</strain>
    </source>
</reference>
<dbReference type="AlphaFoldDB" id="A0A7S4V129"/>